<dbReference type="PROSITE" id="PS01124">
    <property type="entry name" value="HTH_ARAC_FAMILY_2"/>
    <property type="match status" value="1"/>
</dbReference>
<evidence type="ECO:0000256" key="1">
    <source>
        <dbReference type="ARBA" id="ARBA00023015"/>
    </source>
</evidence>
<keyword evidence="3" id="KW-0804">Transcription</keyword>
<dbReference type="CDD" id="cd00093">
    <property type="entry name" value="HTH_XRE"/>
    <property type="match status" value="1"/>
</dbReference>
<dbReference type="InterPro" id="IPR018060">
    <property type="entry name" value="HTH_AraC"/>
</dbReference>
<reference evidence="5 6" key="1">
    <citation type="submission" date="2021-03" db="EMBL/GenBank/DDBJ databases">
        <title>Sequencing the genomes of 1000 actinobacteria strains.</title>
        <authorList>
            <person name="Klenk H.-P."/>
        </authorList>
    </citation>
    <scope>NUCLEOTIDE SEQUENCE [LARGE SCALE GENOMIC DNA]</scope>
    <source>
        <strain evidence="5 6">DSM 45516</strain>
    </source>
</reference>
<dbReference type="Proteomes" id="UP001519325">
    <property type="component" value="Unassembled WGS sequence"/>
</dbReference>
<gene>
    <name evidence="5" type="ORF">BJ987_005563</name>
</gene>
<dbReference type="Pfam" id="PF12833">
    <property type="entry name" value="HTH_18"/>
    <property type="match status" value="1"/>
</dbReference>
<keyword evidence="2" id="KW-0238">DNA-binding</keyword>
<dbReference type="RefSeq" id="WP_209895689.1">
    <property type="nucleotide sequence ID" value="NZ_JAGGMR010000001.1"/>
</dbReference>
<evidence type="ECO:0000313" key="6">
    <source>
        <dbReference type="Proteomes" id="UP001519325"/>
    </source>
</evidence>
<dbReference type="InterPro" id="IPR050204">
    <property type="entry name" value="AraC_XylS_family_regulators"/>
</dbReference>
<dbReference type="InterPro" id="IPR013324">
    <property type="entry name" value="RNA_pol_sigma_r3/r4-like"/>
</dbReference>
<dbReference type="PANTHER" id="PTHR46796">
    <property type="entry name" value="HTH-TYPE TRANSCRIPTIONAL ACTIVATOR RHAS-RELATED"/>
    <property type="match status" value="1"/>
</dbReference>
<keyword evidence="6" id="KW-1185">Reference proteome</keyword>
<dbReference type="EMBL" id="JAGGMR010000001">
    <property type="protein sequence ID" value="MBP2192662.1"/>
    <property type="molecule type" value="Genomic_DNA"/>
</dbReference>
<organism evidence="5 6">
    <name type="scientific">Nocardia goodfellowii</name>
    <dbReference type="NCBI Taxonomy" id="882446"/>
    <lineage>
        <taxon>Bacteria</taxon>
        <taxon>Bacillati</taxon>
        <taxon>Actinomycetota</taxon>
        <taxon>Actinomycetes</taxon>
        <taxon>Mycobacteriales</taxon>
        <taxon>Nocardiaceae</taxon>
        <taxon>Nocardia</taxon>
    </lineage>
</organism>
<accession>A0ABS4QLT3</accession>
<dbReference type="SMART" id="SM00342">
    <property type="entry name" value="HTH_ARAC"/>
    <property type="match status" value="1"/>
</dbReference>
<evidence type="ECO:0000313" key="5">
    <source>
        <dbReference type="EMBL" id="MBP2192662.1"/>
    </source>
</evidence>
<evidence type="ECO:0000256" key="3">
    <source>
        <dbReference type="ARBA" id="ARBA00023163"/>
    </source>
</evidence>
<name>A0ABS4QLT3_9NOCA</name>
<feature type="domain" description="HTH araC/xylS-type" evidence="4">
    <location>
        <begin position="140"/>
        <end position="236"/>
    </location>
</feature>
<keyword evidence="1" id="KW-0805">Transcription regulation</keyword>
<sequence>MLDQPRSWRLERNGNATFVAVAAEFACIAESSAVEPRGFRHPAWQLVLSTGAPVVVRDERGASVTGPGILVSPRTFRVFRYPAGYVSLWIDPYRLAGAPGIHALDDAQATRLLSGLGTELEPDRLGAALDRALGATASLDPRVRRALELLEDGYSAEELARRVGLSPRRLRQLCSHTVGCSLSTLRRWHALREAVVQLPFRPTAEVAVQTGFADQSHLVRTTVAMGGVTPGAMFARWRATGLDPSVGIPTPKEQLMFRTTSLKTL</sequence>
<dbReference type="SUPFAM" id="SSF88659">
    <property type="entry name" value="Sigma3 and sigma4 domains of RNA polymerase sigma factors"/>
    <property type="match status" value="1"/>
</dbReference>
<comment type="caution">
    <text evidence="5">The sequence shown here is derived from an EMBL/GenBank/DDBJ whole genome shotgun (WGS) entry which is preliminary data.</text>
</comment>
<proteinExistence type="predicted"/>
<evidence type="ECO:0000259" key="4">
    <source>
        <dbReference type="PROSITE" id="PS01124"/>
    </source>
</evidence>
<dbReference type="Gene3D" id="1.10.10.60">
    <property type="entry name" value="Homeodomain-like"/>
    <property type="match status" value="1"/>
</dbReference>
<protein>
    <submittedName>
        <fullName evidence="5">AraC-like DNA-binding protein</fullName>
    </submittedName>
</protein>
<dbReference type="InterPro" id="IPR001387">
    <property type="entry name" value="Cro/C1-type_HTH"/>
</dbReference>
<evidence type="ECO:0000256" key="2">
    <source>
        <dbReference type="ARBA" id="ARBA00023125"/>
    </source>
</evidence>